<accession>A0A8K0MNM5</accession>
<proteinExistence type="predicted"/>
<dbReference type="AlphaFoldDB" id="A0A8K0MNM5"/>
<evidence type="ECO:0000313" key="1">
    <source>
        <dbReference type="EMBL" id="KAF3452569.1"/>
    </source>
</evidence>
<name>A0A8K0MNM5_9ROSA</name>
<gene>
    <name evidence="1" type="ORF">FNV43_RR03002</name>
</gene>
<sequence length="108" mass="12168">MVPFPQRPSGGTLCNSDRPGNAHWNSSWHTPDAMAPKELVQLHINPYIICLLSKPPDLLYGLGAFLLKNKEQDQSSPIKSTCKQCKFKEFHEKIKCNAFQYDCGSIFA</sequence>
<organism evidence="1 2">
    <name type="scientific">Rhamnella rubrinervis</name>
    <dbReference type="NCBI Taxonomy" id="2594499"/>
    <lineage>
        <taxon>Eukaryota</taxon>
        <taxon>Viridiplantae</taxon>
        <taxon>Streptophyta</taxon>
        <taxon>Embryophyta</taxon>
        <taxon>Tracheophyta</taxon>
        <taxon>Spermatophyta</taxon>
        <taxon>Magnoliopsida</taxon>
        <taxon>eudicotyledons</taxon>
        <taxon>Gunneridae</taxon>
        <taxon>Pentapetalae</taxon>
        <taxon>rosids</taxon>
        <taxon>fabids</taxon>
        <taxon>Rosales</taxon>
        <taxon>Rhamnaceae</taxon>
        <taxon>rhamnoid group</taxon>
        <taxon>Rhamneae</taxon>
        <taxon>Rhamnella</taxon>
    </lineage>
</organism>
<reference evidence="1" key="1">
    <citation type="submission" date="2020-03" db="EMBL/GenBank/DDBJ databases">
        <title>A high-quality chromosome-level genome assembly of a woody plant with both climbing and erect habits, Rhamnella rubrinervis.</title>
        <authorList>
            <person name="Lu Z."/>
            <person name="Yang Y."/>
            <person name="Zhu X."/>
            <person name="Sun Y."/>
        </authorList>
    </citation>
    <scope>NUCLEOTIDE SEQUENCE</scope>
    <source>
        <strain evidence="1">BYM</strain>
        <tissue evidence="1">Leaf</tissue>
    </source>
</reference>
<evidence type="ECO:0000313" key="2">
    <source>
        <dbReference type="Proteomes" id="UP000796880"/>
    </source>
</evidence>
<protein>
    <submittedName>
        <fullName evidence="1">Uncharacterized protein</fullName>
    </submittedName>
</protein>
<keyword evidence="2" id="KW-1185">Reference proteome</keyword>
<dbReference type="Proteomes" id="UP000796880">
    <property type="component" value="Unassembled WGS sequence"/>
</dbReference>
<comment type="caution">
    <text evidence="1">The sequence shown here is derived from an EMBL/GenBank/DDBJ whole genome shotgun (WGS) entry which is preliminary data.</text>
</comment>
<dbReference type="EMBL" id="VOIH02000002">
    <property type="protein sequence ID" value="KAF3452569.1"/>
    <property type="molecule type" value="Genomic_DNA"/>
</dbReference>